<dbReference type="SUPFAM" id="SSF52540">
    <property type="entry name" value="P-loop containing nucleoside triphosphate hydrolases"/>
    <property type="match status" value="1"/>
</dbReference>
<dbReference type="SUPFAM" id="SSF90123">
    <property type="entry name" value="ABC transporter transmembrane region"/>
    <property type="match status" value="1"/>
</dbReference>
<evidence type="ECO:0000256" key="5">
    <source>
        <dbReference type="ARBA" id="ARBA00022989"/>
    </source>
</evidence>
<dbReference type="InterPro" id="IPR011527">
    <property type="entry name" value="ABC1_TM_dom"/>
</dbReference>
<evidence type="ECO:0000256" key="3">
    <source>
        <dbReference type="ARBA" id="ARBA00022741"/>
    </source>
</evidence>
<dbReference type="GO" id="GO:0140359">
    <property type="term" value="F:ABC-type transporter activity"/>
    <property type="evidence" value="ECO:0007669"/>
    <property type="project" value="InterPro"/>
</dbReference>
<dbReference type="GO" id="GO:0005886">
    <property type="term" value="C:plasma membrane"/>
    <property type="evidence" value="ECO:0007669"/>
    <property type="project" value="UniProtKB-SubCell"/>
</dbReference>
<dbReference type="Gene3D" id="1.20.1560.10">
    <property type="entry name" value="ABC transporter type 1, transmembrane domain"/>
    <property type="match status" value="1"/>
</dbReference>
<feature type="transmembrane region" description="Helical" evidence="7">
    <location>
        <begin position="86"/>
        <end position="110"/>
    </location>
</feature>
<dbReference type="PANTHER" id="PTHR24221">
    <property type="entry name" value="ATP-BINDING CASSETTE SUB-FAMILY B"/>
    <property type="match status" value="1"/>
</dbReference>
<dbReference type="PANTHER" id="PTHR24221:SF654">
    <property type="entry name" value="ATP-BINDING CASSETTE SUB-FAMILY B MEMBER 6"/>
    <property type="match status" value="1"/>
</dbReference>
<dbReference type="PROSITE" id="PS00211">
    <property type="entry name" value="ABC_TRANSPORTER_1"/>
    <property type="match status" value="1"/>
</dbReference>
<evidence type="ECO:0000259" key="9">
    <source>
        <dbReference type="PROSITE" id="PS50929"/>
    </source>
</evidence>
<evidence type="ECO:0000313" key="10">
    <source>
        <dbReference type="EMBL" id="PIR13676.1"/>
    </source>
</evidence>
<evidence type="ECO:0000313" key="11">
    <source>
        <dbReference type="Proteomes" id="UP000230869"/>
    </source>
</evidence>
<proteinExistence type="predicted"/>
<keyword evidence="3" id="KW-0547">Nucleotide-binding</keyword>
<name>A0A2M6K9X7_9BACT</name>
<keyword evidence="6 7" id="KW-0472">Membrane</keyword>
<feature type="transmembrane region" description="Helical" evidence="7">
    <location>
        <begin position="264"/>
        <end position="289"/>
    </location>
</feature>
<dbReference type="AlphaFoldDB" id="A0A2M6K9X7"/>
<feature type="transmembrane region" description="Helical" evidence="7">
    <location>
        <begin position="28"/>
        <end position="50"/>
    </location>
</feature>
<dbReference type="EMBL" id="PCWW01000024">
    <property type="protein sequence ID" value="PIR13676.1"/>
    <property type="molecule type" value="Genomic_DNA"/>
</dbReference>
<keyword evidence="2 7" id="KW-0812">Transmembrane</keyword>
<dbReference type="InterPro" id="IPR036640">
    <property type="entry name" value="ABC1_TM_sf"/>
</dbReference>
<dbReference type="Proteomes" id="UP000230869">
    <property type="component" value="Unassembled WGS sequence"/>
</dbReference>
<feature type="transmembrane region" description="Helical" evidence="7">
    <location>
        <begin position="184"/>
        <end position="201"/>
    </location>
</feature>
<dbReference type="InterPro" id="IPR017871">
    <property type="entry name" value="ABC_transporter-like_CS"/>
</dbReference>
<evidence type="ECO:0000256" key="6">
    <source>
        <dbReference type="ARBA" id="ARBA00023136"/>
    </source>
</evidence>
<dbReference type="GO" id="GO:0016887">
    <property type="term" value="F:ATP hydrolysis activity"/>
    <property type="evidence" value="ECO:0007669"/>
    <property type="project" value="InterPro"/>
</dbReference>
<dbReference type="GO" id="GO:0005524">
    <property type="term" value="F:ATP binding"/>
    <property type="evidence" value="ECO:0007669"/>
    <property type="project" value="UniProtKB-KW"/>
</dbReference>
<protein>
    <recommendedName>
        <fullName evidence="12">ABC transporter ATP-binding protein</fullName>
    </recommendedName>
</protein>
<dbReference type="Pfam" id="PF00005">
    <property type="entry name" value="ABC_tran"/>
    <property type="match status" value="1"/>
</dbReference>
<keyword evidence="5 7" id="KW-1133">Transmembrane helix</keyword>
<feature type="transmembrane region" description="Helical" evidence="7">
    <location>
        <begin position="158"/>
        <end position="178"/>
    </location>
</feature>
<comment type="caution">
    <text evidence="10">The sequence shown here is derived from an EMBL/GenBank/DDBJ whole genome shotgun (WGS) entry which is preliminary data.</text>
</comment>
<dbReference type="Gene3D" id="3.40.50.300">
    <property type="entry name" value="P-loop containing nucleotide triphosphate hydrolases"/>
    <property type="match status" value="1"/>
</dbReference>
<dbReference type="PROSITE" id="PS50893">
    <property type="entry name" value="ABC_TRANSPORTER_2"/>
    <property type="match status" value="1"/>
</dbReference>
<evidence type="ECO:0000256" key="7">
    <source>
        <dbReference type="SAM" id="Phobius"/>
    </source>
</evidence>
<dbReference type="SMART" id="SM00382">
    <property type="entry name" value="AAA"/>
    <property type="match status" value="1"/>
</dbReference>
<evidence type="ECO:0000256" key="4">
    <source>
        <dbReference type="ARBA" id="ARBA00022840"/>
    </source>
</evidence>
<reference evidence="10 11" key="1">
    <citation type="submission" date="2017-09" db="EMBL/GenBank/DDBJ databases">
        <title>Depth-based differentiation of microbial function through sediment-hosted aquifers and enrichment of novel symbionts in the deep terrestrial subsurface.</title>
        <authorList>
            <person name="Probst A.J."/>
            <person name="Ladd B."/>
            <person name="Jarett J.K."/>
            <person name="Geller-Mcgrath D.E."/>
            <person name="Sieber C.M."/>
            <person name="Emerson J.B."/>
            <person name="Anantharaman K."/>
            <person name="Thomas B.C."/>
            <person name="Malmstrom R."/>
            <person name="Stieglmeier M."/>
            <person name="Klingl A."/>
            <person name="Woyke T."/>
            <person name="Ryan C.M."/>
            <person name="Banfield J.F."/>
        </authorList>
    </citation>
    <scope>NUCLEOTIDE SEQUENCE [LARGE SCALE GENOMIC DNA]</scope>
    <source>
        <strain evidence="10">CG11_big_fil_rev_8_21_14_0_20_39_10</strain>
    </source>
</reference>
<sequence length="597" mass="67910">MIFKKEFKRVMSIAQLAKQAFGGYKLQIIILTILGFFSGILGGIGVNAVIPLFSFVVGSENKGDDFISRYIEKFFYYFQIDFGLKYLLIFIVLIFIIKTIVLIIFSYINIRITSGYEERTRTNLLKLTLGANWSHLIEQRLGHLETILLINVQNSKGLLAQISITIMTLTSLAAYTIVAINISLPITLITFVLGGLLFLFFKPLIYRIRNISYEQERINRSISHFINENILGLKTIKIMNVGERINKVGRKYFNEIKNISIRSYVLSIFTSSLMEPISIIFIAIIFAISYKATEFNFAALMAIIYLSKQIFIYITELQQQIIGMNATAPYLKKVLEYEKQAIDNKEDNAGQDIFEFNKVLKFNNVSFGYNSGDKILEKVSFEIKKGELVGLVGPSGAGKTTIVDLILRLFNPVEGEILLDNKEISKINLDKWREGIGYVSQDIFLKNDTIFNNIKFYNNNLTKEEIEEAAKMANIYDFIMATEKGFDTEVGERGVMLSGGQRQRLIIARILAKKPQLLVLDEATSALDNESEIKIQKVIEKLKGKITVLAIAHRLSTVINSDKLVILENGKISEQGSPKELLKDKESYFFKVYNLRK</sequence>
<dbReference type="InterPro" id="IPR003593">
    <property type="entry name" value="AAA+_ATPase"/>
</dbReference>
<dbReference type="GO" id="GO:0034040">
    <property type="term" value="F:ATPase-coupled lipid transmembrane transporter activity"/>
    <property type="evidence" value="ECO:0007669"/>
    <property type="project" value="TreeGrafter"/>
</dbReference>
<evidence type="ECO:0000256" key="2">
    <source>
        <dbReference type="ARBA" id="ARBA00022692"/>
    </source>
</evidence>
<keyword evidence="4" id="KW-0067">ATP-binding</keyword>
<dbReference type="PROSITE" id="PS50929">
    <property type="entry name" value="ABC_TM1F"/>
    <property type="match status" value="1"/>
</dbReference>
<gene>
    <name evidence="10" type="ORF">COV49_01375</name>
</gene>
<comment type="subcellular location">
    <subcellularLocation>
        <location evidence="1">Cell membrane</location>
        <topology evidence="1">Multi-pass membrane protein</topology>
    </subcellularLocation>
</comment>
<dbReference type="FunFam" id="3.40.50.300:FF:000218">
    <property type="entry name" value="Multidrug ABC transporter ATP-binding protein"/>
    <property type="match status" value="1"/>
</dbReference>
<dbReference type="Pfam" id="PF00664">
    <property type="entry name" value="ABC_membrane"/>
    <property type="match status" value="1"/>
</dbReference>
<evidence type="ECO:0000256" key="1">
    <source>
        <dbReference type="ARBA" id="ARBA00004651"/>
    </source>
</evidence>
<feature type="domain" description="ABC transporter" evidence="8">
    <location>
        <begin position="360"/>
        <end position="594"/>
    </location>
</feature>
<organism evidence="10 11">
    <name type="scientific">Candidatus Falkowbacteria bacterium CG11_big_fil_rev_8_21_14_0_20_39_10</name>
    <dbReference type="NCBI Taxonomy" id="1974570"/>
    <lineage>
        <taxon>Bacteria</taxon>
        <taxon>Candidatus Falkowiibacteriota</taxon>
    </lineage>
</organism>
<evidence type="ECO:0008006" key="12">
    <source>
        <dbReference type="Google" id="ProtNLM"/>
    </source>
</evidence>
<feature type="domain" description="ABC transmembrane type-1" evidence="9">
    <location>
        <begin position="29"/>
        <end position="326"/>
    </location>
</feature>
<dbReference type="InterPro" id="IPR027417">
    <property type="entry name" value="P-loop_NTPase"/>
</dbReference>
<accession>A0A2M6K9X7</accession>
<dbReference type="InterPro" id="IPR039421">
    <property type="entry name" value="Type_1_exporter"/>
</dbReference>
<evidence type="ECO:0000259" key="8">
    <source>
        <dbReference type="PROSITE" id="PS50893"/>
    </source>
</evidence>
<feature type="transmembrane region" description="Helical" evidence="7">
    <location>
        <begin position="295"/>
        <end position="314"/>
    </location>
</feature>
<dbReference type="InterPro" id="IPR003439">
    <property type="entry name" value="ABC_transporter-like_ATP-bd"/>
</dbReference>